<proteinExistence type="predicted"/>
<comment type="caution">
    <text evidence="1">The sequence shown here is derived from an EMBL/GenBank/DDBJ whole genome shotgun (WGS) entry which is preliminary data.</text>
</comment>
<reference evidence="1 2" key="1">
    <citation type="journal article" date="2013" name="BMC Genomics">
        <title>The miniature genome of a carnivorous plant Genlisea aurea contains a low number of genes and short non-coding sequences.</title>
        <authorList>
            <person name="Leushkin E.V."/>
            <person name="Sutormin R.A."/>
            <person name="Nabieva E.R."/>
            <person name="Penin A.A."/>
            <person name="Kondrashov A.S."/>
            <person name="Logacheva M.D."/>
        </authorList>
    </citation>
    <scope>NUCLEOTIDE SEQUENCE [LARGE SCALE GENOMIC DNA]</scope>
</reference>
<organism evidence="1 2">
    <name type="scientific">Genlisea aurea</name>
    <dbReference type="NCBI Taxonomy" id="192259"/>
    <lineage>
        <taxon>Eukaryota</taxon>
        <taxon>Viridiplantae</taxon>
        <taxon>Streptophyta</taxon>
        <taxon>Embryophyta</taxon>
        <taxon>Tracheophyta</taxon>
        <taxon>Spermatophyta</taxon>
        <taxon>Magnoliopsida</taxon>
        <taxon>eudicotyledons</taxon>
        <taxon>Gunneridae</taxon>
        <taxon>Pentapetalae</taxon>
        <taxon>asterids</taxon>
        <taxon>lamiids</taxon>
        <taxon>Lamiales</taxon>
        <taxon>Lentibulariaceae</taxon>
        <taxon>Genlisea</taxon>
    </lineage>
</organism>
<gene>
    <name evidence="1" type="ORF">M569_17603</name>
</gene>
<evidence type="ECO:0000313" key="2">
    <source>
        <dbReference type="Proteomes" id="UP000015453"/>
    </source>
</evidence>
<dbReference type="AlphaFoldDB" id="S8D3E2"/>
<name>S8D3E2_9LAMI</name>
<keyword evidence="2" id="KW-1185">Reference proteome</keyword>
<evidence type="ECO:0000313" key="1">
    <source>
        <dbReference type="EMBL" id="EPS57218.1"/>
    </source>
</evidence>
<protein>
    <submittedName>
        <fullName evidence="1">Uncharacterized protein</fullName>
    </submittedName>
</protein>
<accession>S8D3E2</accession>
<sequence length="105" mass="12255">MAAWNDDDIQLPEFRLKSPLVKPSYFKDRAQFFGSVYTPLVNPIPPMRPDNYWGRASMPFLGENNESDIPLWTSSLPPEKNPGYREFVPFGHIKPWRKAPKIYQD</sequence>
<dbReference type="Proteomes" id="UP000015453">
    <property type="component" value="Unassembled WGS sequence"/>
</dbReference>
<dbReference type="EMBL" id="AUSU01010488">
    <property type="protein sequence ID" value="EPS57218.1"/>
    <property type="molecule type" value="Genomic_DNA"/>
</dbReference>